<accession>A0ABW2MTW2</accession>
<protein>
    <submittedName>
        <fullName evidence="2">Uncharacterized protein</fullName>
    </submittedName>
</protein>
<evidence type="ECO:0000256" key="1">
    <source>
        <dbReference type="SAM" id="Phobius"/>
    </source>
</evidence>
<dbReference type="Pfam" id="PF25589">
    <property type="entry name" value="DUF7935"/>
    <property type="match status" value="1"/>
</dbReference>
<feature type="transmembrane region" description="Helical" evidence="1">
    <location>
        <begin position="6"/>
        <end position="27"/>
    </location>
</feature>
<evidence type="ECO:0000313" key="2">
    <source>
        <dbReference type="EMBL" id="MFC7356985.1"/>
    </source>
</evidence>
<keyword evidence="1" id="KW-0812">Transmembrane</keyword>
<evidence type="ECO:0000313" key="3">
    <source>
        <dbReference type="Proteomes" id="UP001596415"/>
    </source>
</evidence>
<proteinExistence type="predicted"/>
<name>A0ABW2MTW2_9FLAO</name>
<keyword evidence="3" id="KW-1185">Reference proteome</keyword>
<dbReference type="RefSeq" id="WP_380216834.1">
    <property type="nucleotide sequence ID" value="NZ_JBHTBN010000002.1"/>
</dbReference>
<dbReference type="Proteomes" id="UP001596415">
    <property type="component" value="Unassembled WGS sequence"/>
</dbReference>
<comment type="caution">
    <text evidence="2">The sequence shown here is derived from an EMBL/GenBank/DDBJ whole genome shotgun (WGS) entry which is preliminary data.</text>
</comment>
<gene>
    <name evidence="2" type="ORF">ACFQO1_04755</name>
</gene>
<reference evidence="3" key="1">
    <citation type="journal article" date="2019" name="Int. J. Syst. Evol. Microbiol.">
        <title>The Global Catalogue of Microorganisms (GCM) 10K type strain sequencing project: providing services to taxonomists for standard genome sequencing and annotation.</title>
        <authorList>
            <consortium name="The Broad Institute Genomics Platform"/>
            <consortium name="The Broad Institute Genome Sequencing Center for Infectious Disease"/>
            <person name="Wu L."/>
            <person name="Ma J."/>
        </authorList>
    </citation>
    <scope>NUCLEOTIDE SEQUENCE [LARGE SCALE GENOMIC DNA]</scope>
    <source>
        <strain evidence="3">CGMCC 1.16306</strain>
    </source>
</reference>
<dbReference type="EMBL" id="JBHTBN010000002">
    <property type="protein sequence ID" value="MFC7356985.1"/>
    <property type="molecule type" value="Genomic_DNA"/>
</dbReference>
<organism evidence="2 3">
    <name type="scientific">Jejudonia soesokkakensis</name>
    <dbReference type="NCBI Taxonomy" id="1323432"/>
    <lineage>
        <taxon>Bacteria</taxon>
        <taxon>Pseudomonadati</taxon>
        <taxon>Bacteroidota</taxon>
        <taxon>Flavobacteriia</taxon>
        <taxon>Flavobacteriales</taxon>
        <taxon>Flavobacteriaceae</taxon>
        <taxon>Jejudonia</taxon>
    </lineage>
</organism>
<sequence>MEFQPLLPYFASLLSAIIVGVIAYVFFKTHTDNEEGRRRFLIHKDAQGKILPLRLQAYERVTLFLERIDPNSLLIRIKPTSGNLDTYENALIGSIEKEFEHNLTQQIYLSTESWNVVKTTKNATIQLIRQTAMNEKVETSSKLREMVLNHFMDQLTPSQKALVYIRKEVSELY</sequence>
<keyword evidence="1" id="KW-1133">Transmembrane helix</keyword>
<keyword evidence="1" id="KW-0472">Membrane</keyword>
<dbReference type="InterPro" id="IPR057695">
    <property type="entry name" value="DUF7935"/>
</dbReference>